<name>A0ABV9H5A6_9HYPH</name>
<proteinExistence type="predicted"/>
<gene>
    <name evidence="1" type="ORF">ACFO1V_09675</name>
</gene>
<evidence type="ECO:0000313" key="2">
    <source>
        <dbReference type="Proteomes" id="UP001596042"/>
    </source>
</evidence>
<comment type="caution">
    <text evidence="1">The sequence shown here is derived from an EMBL/GenBank/DDBJ whole genome shotgun (WGS) entry which is preliminary data.</text>
</comment>
<dbReference type="Proteomes" id="UP001596042">
    <property type="component" value="Unassembled WGS sequence"/>
</dbReference>
<dbReference type="EMBL" id="JBHSEL010000087">
    <property type="protein sequence ID" value="MFC4625487.1"/>
    <property type="molecule type" value="Genomic_DNA"/>
</dbReference>
<reference evidence="2" key="1">
    <citation type="journal article" date="2019" name="Int. J. Syst. Evol. Microbiol.">
        <title>The Global Catalogue of Microorganisms (GCM) 10K type strain sequencing project: providing services to taxonomists for standard genome sequencing and annotation.</title>
        <authorList>
            <consortium name="The Broad Institute Genomics Platform"/>
            <consortium name="The Broad Institute Genome Sequencing Center for Infectious Disease"/>
            <person name="Wu L."/>
            <person name="Ma J."/>
        </authorList>
    </citation>
    <scope>NUCLEOTIDE SEQUENCE [LARGE SCALE GENOMIC DNA]</scope>
    <source>
        <strain evidence="2">CGMCC 1.15731</strain>
    </source>
</reference>
<accession>A0ABV9H5A6</accession>
<protein>
    <submittedName>
        <fullName evidence="1">Uncharacterized protein</fullName>
    </submittedName>
</protein>
<keyword evidence="2" id="KW-1185">Reference proteome</keyword>
<organism evidence="1 2">
    <name type="scientific">Daeguia caeni</name>
    <dbReference type="NCBI Taxonomy" id="439612"/>
    <lineage>
        <taxon>Bacteria</taxon>
        <taxon>Pseudomonadati</taxon>
        <taxon>Pseudomonadota</taxon>
        <taxon>Alphaproteobacteria</taxon>
        <taxon>Hyphomicrobiales</taxon>
        <taxon>Brucellaceae</taxon>
        <taxon>Daeguia</taxon>
    </lineage>
</organism>
<sequence length="139" mass="16037">MKNIGITVMDGPFFSLMPFPAREIHTLSHVRYTPHFSWNDARDENPYRKLADYDRKTRVDRMIRDAARYLPVLLEARYIDSLFEVKTVLVKNEGDDGRPILFERHASLPGCFSVLGGKIDNIYDVIEKLDGEEFLSSQG</sequence>
<dbReference type="RefSeq" id="WP_374834622.1">
    <property type="nucleotide sequence ID" value="NZ_JBHEEZ010000065.1"/>
</dbReference>
<evidence type="ECO:0000313" key="1">
    <source>
        <dbReference type="EMBL" id="MFC4625487.1"/>
    </source>
</evidence>